<dbReference type="SUPFAM" id="SSF63748">
    <property type="entry name" value="Tudor/PWWP/MBT"/>
    <property type="match status" value="1"/>
</dbReference>
<dbReference type="InterPro" id="IPR035501">
    <property type="entry name" value="GLYR1_PWWP"/>
</dbReference>
<dbReference type="EMBL" id="JANEYF010003767">
    <property type="protein sequence ID" value="KAJ8934106.1"/>
    <property type="molecule type" value="Genomic_DNA"/>
</dbReference>
<feature type="domain" description="PWWP" evidence="7">
    <location>
        <begin position="7"/>
        <end position="70"/>
    </location>
</feature>
<comment type="similarity">
    <text evidence="2">Belongs to the HIBADH-related family. NP60 subfamily.</text>
</comment>
<dbReference type="InterPro" id="IPR006115">
    <property type="entry name" value="6PGDH_NADP-bd"/>
</dbReference>
<dbReference type="PANTHER" id="PTHR43580:SF2">
    <property type="entry name" value="CYTOKINE-LIKE NUCLEAR FACTOR N-PAC"/>
    <property type="match status" value="1"/>
</dbReference>
<dbReference type="Proteomes" id="UP001162156">
    <property type="component" value="Unassembled WGS sequence"/>
</dbReference>
<accession>A0AAV8X590</accession>
<evidence type="ECO:0000313" key="8">
    <source>
        <dbReference type="EMBL" id="KAJ8934106.1"/>
    </source>
</evidence>
<dbReference type="SMART" id="SM00293">
    <property type="entry name" value="PWWP"/>
    <property type="match status" value="1"/>
</dbReference>
<name>A0AAV8X590_9CUCU</name>
<evidence type="ECO:0000256" key="1">
    <source>
        <dbReference type="ARBA" id="ARBA00004286"/>
    </source>
</evidence>
<sequence>MENKMKINDLVWAKIVGHPPWPSLIVEPPSDAPEKPSLKDTDTDIYWIYFFGSHNYAWVEGNHLKPYIDYKDKFASLYRTVPFKEAVAEIENILLKQEKNRNYKVHLEKFQHKTRTNLKRTKDSSNVGTLSKRPKSSVSIVEDEARDEKCNSDTEMSTTSTSSSKFGSTPNILRTKNITTSTLTFGVLGIGIIGSGVIKNLVRSGHKVNIWNRTTRKCTEIESQLGDSEVGHLKTYHNPRAVMKNSDIVFNCFSNQDVSKKIIQNYFGINNSSDGILNQKGIIEMTGIDPETSKDIRDMIEKKGGRYLEAQVQGSKIEAAEGSLVVLTAGSKSLFFDCQSCFKAIGKSAIFLGDVGYATKINLILQLIRGVCVVGLAEGLALAERCGVSLKEFLNVFNLTNLASTYLRGKSKYYYR</sequence>
<dbReference type="PROSITE" id="PS50812">
    <property type="entry name" value="PWWP"/>
    <property type="match status" value="1"/>
</dbReference>
<feature type="compositionally biased region" description="Low complexity" evidence="6">
    <location>
        <begin position="153"/>
        <end position="167"/>
    </location>
</feature>
<dbReference type="Gene3D" id="2.30.30.140">
    <property type="match status" value="1"/>
</dbReference>
<dbReference type="GO" id="GO:0000785">
    <property type="term" value="C:chromatin"/>
    <property type="evidence" value="ECO:0007669"/>
    <property type="project" value="TreeGrafter"/>
</dbReference>
<dbReference type="InterPro" id="IPR013328">
    <property type="entry name" value="6PGD_dom2"/>
</dbReference>
<dbReference type="Pfam" id="PF03446">
    <property type="entry name" value="NAD_binding_2"/>
    <property type="match status" value="1"/>
</dbReference>
<comment type="subcellular location">
    <subcellularLocation>
        <location evidence="1">Chromosome</location>
    </subcellularLocation>
</comment>
<proteinExistence type="inferred from homology"/>
<evidence type="ECO:0000256" key="2">
    <source>
        <dbReference type="ARBA" id="ARBA00007598"/>
    </source>
</evidence>
<gene>
    <name evidence="8" type="ORF">NQ314_013564</name>
</gene>
<feature type="region of interest" description="Disordered" evidence="6">
    <location>
        <begin position="114"/>
        <end position="167"/>
    </location>
</feature>
<dbReference type="Gene3D" id="3.40.50.720">
    <property type="entry name" value="NAD(P)-binding Rossmann-like Domain"/>
    <property type="match status" value="1"/>
</dbReference>
<evidence type="ECO:0000313" key="9">
    <source>
        <dbReference type="Proteomes" id="UP001162156"/>
    </source>
</evidence>
<dbReference type="CDD" id="cd05836">
    <property type="entry name" value="PWWP_GLYR1"/>
    <property type="match status" value="1"/>
</dbReference>
<keyword evidence="3" id="KW-0158">Chromosome</keyword>
<dbReference type="InterPro" id="IPR000313">
    <property type="entry name" value="PWWP_dom"/>
</dbReference>
<dbReference type="Pfam" id="PF00855">
    <property type="entry name" value="PWWP"/>
    <property type="match status" value="1"/>
</dbReference>
<dbReference type="SUPFAM" id="SSF48179">
    <property type="entry name" value="6-phosphogluconate dehydrogenase C-terminal domain-like"/>
    <property type="match status" value="1"/>
</dbReference>
<evidence type="ECO:0000256" key="6">
    <source>
        <dbReference type="SAM" id="MobiDB-lite"/>
    </source>
</evidence>
<reference evidence="8" key="1">
    <citation type="journal article" date="2023" name="Insect Mol. Biol.">
        <title>Genome sequencing provides insights into the evolution of gene families encoding plant cell wall-degrading enzymes in longhorned beetles.</title>
        <authorList>
            <person name="Shin N.R."/>
            <person name="Okamura Y."/>
            <person name="Kirsch R."/>
            <person name="Pauchet Y."/>
        </authorList>
    </citation>
    <scope>NUCLEOTIDE SEQUENCE</scope>
    <source>
        <strain evidence="8">RBIC_L_NR</strain>
    </source>
</reference>
<dbReference type="Gene3D" id="1.10.1040.10">
    <property type="entry name" value="N-(1-d-carboxylethyl)-l-norvaline Dehydrogenase, domain 2"/>
    <property type="match status" value="1"/>
</dbReference>
<dbReference type="InterPro" id="IPR051265">
    <property type="entry name" value="HIBADH-related_NP60_sf"/>
</dbReference>
<dbReference type="InterPro" id="IPR008927">
    <property type="entry name" value="6-PGluconate_DH-like_C_sf"/>
</dbReference>
<dbReference type="PANTHER" id="PTHR43580">
    <property type="entry name" value="OXIDOREDUCTASE GLYR1-RELATED"/>
    <property type="match status" value="1"/>
</dbReference>
<evidence type="ECO:0000256" key="5">
    <source>
        <dbReference type="ARBA" id="ARBA00034140"/>
    </source>
</evidence>
<comment type="caution">
    <text evidence="8">The sequence shown here is derived from an EMBL/GenBank/DDBJ whole genome shotgun (WGS) entry which is preliminary data.</text>
</comment>
<dbReference type="GO" id="GO:0050661">
    <property type="term" value="F:NADP binding"/>
    <property type="evidence" value="ECO:0007669"/>
    <property type="project" value="InterPro"/>
</dbReference>
<dbReference type="SUPFAM" id="SSF51735">
    <property type="entry name" value="NAD(P)-binding Rossmann-fold domains"/>
    <property type="match status" value="1"/>
</dbReference>
<evidence type="ECO:0000259" key="7">
    <source>
        <dbReference type="PROSITE" id="PS50812"/>
    </source>
</evidence>
<keyword evidence="9" id="KW-1185">Reference proteome</keyword>
<dbReference type="InterPro" id="IPR036291">
    <property type="entry name" value="NAD(P)-bd_dom_sf"/>
</dbReference>
<organism evidence="8 9">
    <name type="scientific">Rhamnusium bicolor</name>
    <dbReference type="NCBI Taxonomy" id="1586634"/>
    <lineage>
        <taxon>Eukaryota</taxon>
        <taxon>Metazoa</taxon>
        <taxon>Ecdysozoa</taxon>
        <taxon>Arthropoda</taxon>
        <taxon>Hexapoda</taxon>
        <taxon>Insecta</taxon>
        <taxon>Pterygota</taxon>
        <taxon>Neoptera</taxon>
        <taxon>Endopterygota</taxon>
        <taxon>Coleoptera</taxon>
        <taxon>Polyphaga</taxon>
        <taxon>Cucujiformia</taxon>
        <taxon>Chrysomeloidea</taxon>
        <taxon>Cerambycidae</taxon>
        <taxon>Lepturinae</taxon>
        <taxon>Rhagiini</taxon>
        <taxon>Rhamnusium</taxon>
    </lineage>
</organism>
<dbReference type="GO" id="GO:0031491">
    <property type="term" value="F:nucleosome binding"/>
    <property type="evidence" value="ECO:0007669"/>
    <property type="project" value="TreeGrafter"/>
</dbReference>
<evidence type="ECO:0000256" key="3">
    <source>
        <dbReference type="ARBA" id="ARBA00022454"/>
    </source>
</evidence>
<dbReference type="GO" id="GO:0003677">
    <property type="term" value="F:DNA binding"/>
    <property type="evidence" value="ECO:0007669"/>
    <property type="project" value="TreeGrafter"/>
</dbReference>
<evidence type="ECO:0000256" key="4">
    <source>
        <dbReference type="ARBA" id="ARBA00030287"/>
    </source>
</evidence>
<dbReference type="AlphaFoldDB" id="A0AAV8X590"/>
<dbReference type="GO" id="GO:0140673">
    <property type="term" value="P:transcription elongation-coupled chromatin remodeling"/>
    <property type="evidence" value="ECO:0007669"/>
    <property type="project" value="TreeGrafter"/>
</dbReference>
<protein>
    <recommendedName>
        <fullName evidence="5">Cytokine-like nuclear factor N-PAC</fullName>
    </recommendedName>
    <alternativeName>
        <fullName evidence="4">Glyoxylate reductase 1 homolog</fullName>
    </alternativeName>
</protein>